<comment type="caution">
    <text evidence="1">The sequence shown here is derived from an EMBL/GenBank/DDBJ whole genome shotgun (WGS) entry which is preliminary data.</text>
</comment>
<name>A0ABN8CHF9_9STRA</name>
<protein>
    <submittedName>
        <fullName evidence="1">Uncharacterized protein</fullName>
    </submittedName>
</protein>
<keyword evidence="2" id="KW-1185">Reference proteome</keyword>
<dbReference type="Pfam" id="PF14223">
    <property type="entry name" value="Retrotran_gag_2"/>
    <property type="match status" value="1"/>
</dbReference>
<evidence type="ECO:0000313" key="1">
    <source>
        <dbReference type="EMBL" id="CAH0492758.1"/>
    </source>
</evidence>
<gene>
    <name evidence="1" type="ORF">PFR001_LOCUS7944</name>
</gene>
<proteinExistence type="predicted"/>
<dbReference type="Proteomes" id="UP001157938">
    <property type="component" value="Unassembled WGS sequence"/>
</dbReference>
<evidence type="ECO:0000313" key="2">
    <source>
        <dbReference type="Proteomes" id="UP001157938"/>
    </source>
</evidence>
<sequence length="202" mass="23080">MPLSSYSDSDTDKHEGLQIFSSGTPVCWNRDDWTFFKHAMINAFESSLLDQIATGMEALDLRSLSMKLAKHLMMKGKGTKMLSELVSIYEVKTSPAMTAPKVDRLQGELHRAHVREKGNMRSHLHKLFDIRNQLAVLSSHVNDLQMVDRMLRSLPALTRYDELRRKVLLSSDMTKYTPELLREIIITAESRNEDLDGNIFGL</sequence>
<organism evidence="1 2">
    <name type="scientific">Peronospora farinosa</name>
    <dbReference type="NCBI Taxonomy" id="134698"/>
    <lineage>
        <taxon>Eukaryota</taxon>
        <taxon>Sar</taxon>
        <taxon>Stramenopiles</taxon>
        <taxon>Oomycota</taxon>
        <taxon>Peronosporomycetes</taxon>
        <taxon>Peronosporales</taxon>
        <taxon>Peronosporaceae</taxon>
        <taxon>Peronospora</taxon>
    </lineage>
</organism>
<accession>A0ABN8CHF9</accession>
<reference evidence="1 2" key="1">
    <citation type="submission" date="2021-11" db="EMBL/GenBank/DDBJ databases">
        <authorList>
            <person name="Islam A."/>
            <person name="Islam S."/>
            <person name="Flora M.S."/>
            <person name="Rahman M."/>
            <person name="Ziaur R.M."/>
            <person name="Epstein J.H."/>
            <person name="Hassan M."/>
            <person name="Klassen M."/>
            <person name="Woodard K."/>
            <person name="Webb A."/>
            <person name="Webby R.J."/>
            <person name="El Zowalaty M.E."/>
        </authorList>
    </citation>
    <scope>NUCLEOTIDE SEQUENCE [LARGE SCALE GENOMIC DNA]</scope>
    <source>
        <strain evidence="1">Pf1</strain>
    </source>
</reference>
<dbReference type="EMBL" id="CAKLBC010001541">
    <property type="protein sequence ID" value="CAH0492758.1"/>
    <property type="molecule type" value="Genomic_DNA"/>
</dbReference>